<name>A0A0A1T8I2_9HYPO</name>
<reference evidence="1 2" key="1">
    <citation type="journal article" date="2015" name="Genome Announc.">
        <title>Draft Genome Sequence and Gene Annotation of the Entomopathogenic Fungus Verticillium hemipterigenum.</title>
        <authorList>
            <person name="Horn F."/>
            <person name="Habel A."/>
            <person name="Scharf D.H."/>
            <person name="Dworschak J."/>
            <person name="Brakhage A.A."/>
            <person name="Guthke R."/>
            <person name="Hertweck C."/>
            <person name="Linde J."/>
        </authorList>
    </citation>
    <scope>NUCLEOTIDE SEQUENCE [LARGE SCALE GENOMIC DNA]</scope>
</reference>
<dbReference type="AlphaFoldDB" id="A0A0A1T8I2"/>
<evidence type="ECO:0000313" key="2">
    <source>
        <dbReference type="Proteomes" id="UP000039046"/>
    </source>
</evidence>
<dbReference type="GO" id="GO:1990879">
    <property type="term" value="C:CST complex"/>
    <property type="evidence" value="ECO:0007669"/>
    <property type="project" value="InterPro"/>
</dbReference>
<dbReference type="InterPro" id="IPR024222">
    <property type="entry name" value="Ten1_fungal"/>
</dbReference>
<dbReference type="EMBL" id="CDHN01000001">
    <property type="protein sequence ID" value="CEJ82495.1"/>
    <property type="molecule type" value="Genomic_DNA"/>
</dbReference>
<accession>A0A0A1T8I2</accession>
<dbReference type="Proteomes" id="UP000039046">
    <property type="component" value="Unassembled WGS sequence"/>
</dbReference>
<evidence type="ECO:0008006" key="3">
    <source>
        <dbReference type="Google" id="ProtNLM"/>
    </source>
</evidence>
<dbReference type="Pfam" id="PF12658">
    <property type="entry name" value="Ten1"/>
    <property type="match status" value="1"/>
</dbReference>
<evidence type="ECO:0000313" key="1">
    <source>
        <dbReference type="EMBL" id="CEJ82495.1"/>
    </source>
</evidence>
<sequence>MSRGPPPSQLCLLSSIPDQPAGLKVRFLGCVTGYATETGILSLGHLYPAGTDVTVAVDVQLVLHRLSSDDIQVGQWLNVIGTVERKNKKSKSPARVQALLVWSTNGRFDLEEYEALVSSQTTRVP</sequence>
<keyword evidence="2" id="KW-1185">Reference proteome</keyword>
<dbReference type="HOGENOM" id="CLU_102601_1_0_1"/>
<protein>
    <recommendedName>
        <fullName evidence="3">CST complex subunit Ten1</fullName>
    </recommendedName>
</protein>
<gene>
    <name evidence="1" type="ORF">VHEMI02555</name>
</gene>
<proteinExistence type="predicted"/>
<dbReference type="InterPro" id="IPR012340">
    <property type="entry name" value="NA-bd_OB-fold"/>
</dbReference>
<dbReference type="OrthoDB" id="5275361at2759"/>
<dbReference type="GO" id="GO:0043047">
    <property type="term" value="F:single-stranded telomeric DNA binding"/>
    <property type="evidence" value="ECO:0007669"/>
    <property type="project" value="InterPro"/>
</dbReference>
<organism evidence="1 2">
    <name type="scientific">[Torrubiella] hemipterigena</name>
    <dbReference type="NCBI Taxonomy" id="1531966"/>
    <lineage>
        <taxon>Eukaryota</taxon>
        <taxon>Fungi</taxon>
        <taxon>Dikarya</taxon>
        <taxon>Ascomycota</taxon>
        <taxon>Pezizomycotina</taxon>
        <taxon>Sordariomycetes</taxon>
        <taxon>Hypocreomycetidae</taxon>
        <taxon>Hypocreales</taxon>
        <taxon>Clavicipitaceae</taxon>
        <taxon>Clavicipitaceae incertae sedis</taxon>
        <taxon>'Torrubiella' clade</taxon>
    </lineage>
</organism>
<dbReference type="GO" id="GO:0016233">
    <property type="term" value="P:telomere capping"/>
    <property type="evidence" value="ECO:0007669"/>
    <property type="project" value="InterPro"/>
</dbReference>
<dbReference type="Gene3D" id="2.40.50.140">
    <property type="entry name" value="Nucleic acid-binding proteins"/>
    <property type="match status" value="1"/>
</dbReference>